<keyword evidence="3" id="KW-1185">Reference proteome</keyword>
<sequence>MKQLRNGLLLAGFITAWGCGIVSAQTAMRLGTDDWKPYEFRQEKELTGYSVEVVQQVFKQMGIEISSLEIFPWARAEWMVFNGELDALFSVTKSQKREEACFFPSEALAQSDWVLFIRKSDVGQLKFDTLEDLKGKQIGVVREHAYTPEFWEFLKREKNYEEVAADAQNFQKLAAHRVDYVVSEYAVGMSLLNELGLIDKIVALAESPLKRAELFIMFSKKTVSAEIVAQFSETLRQFKTTLAFQEIAAKYLRDAAW</sequence>
<accession>A0A0S6VSD9</accession>
<dbReference type="SMART" id="SM00062">
    <property type="entry name" value="PBPb"/>
    <property type="match status" value="1"/>
</dbReference>
<gene>
    <name evidence="2" type="ORF">U14_01474</name>
</gene>
<dbReference type="Proteomes" id="UP000030700">
    <property type="component" value="Unassembled WGS sequence"/>
</dbReference>
<dbReference type="Gene3D" id="3.40.190.10">
    <property type="entry name" value="Periplasmic binding protein-like II"/>
    <property type="match status" value="2"/>
</dbReference>
<dbReference type="HOGENOM" id="CLU_064076_8_0_0"/>
<feature type="domain" description="Solute-binding protein family 3/N-terminal" evidence="1">
    <location>
        <begin position="27"/>
        <end position="255"/>
    </location>
</feature>
<dbReference type="PANTHER" id="PTHR38834:SF3">
    <property type="entry name" value="SOLUTE-BINDING PROTEIN FAMILY 3_N-TERMINAL DOMAIN-CONTAINING PROTEIN"/>
    <property type="match status" value="1"/>
</dbReference>
<dbReference type="PANTHER" id="PTHR38834">
    <property type="entry name" value="PERIPLASMIC SUBSTRATE BINDING PROTEIN FAMILY 3"/>
    <property type="match status" value="1"/>
</dbReference>
<dbReference type="Pfam" id="PF00497">
    <property type="entry name" value="SBP_bac_3"/>
    <property type="match status" value="1"/>
</dbReference>
<evidence type="ECO:0000313" key="2">
    <source>
        <dbReference type="EMBL" id="GAK50247.1"/>
    </source>
</evidence>
<reference evidence="2" key="1">
    <citation type="journal article" date="2015" name="PeerJ">
        <title>First genomic representation of candidate bacterial phylum KSB3 points to enhanced environmental sensing as a trigger of wastewater bulking.</title>
        <authorList>
            <person name="Sekiguchi Y."/>
            <person name="Ohashi A."/>
            <person name="Parks D.H."/>
            <person name="Yamauchi T."/>
            <person name="Tyson G.W."/>
            <person name="Hugenholtz P."/>
        </authorList>
    </citation>
    <scope>NUCLEOTIDE SEQUENCE [LARGE SCALE GENOMIC DNA]</scope>
</reference>
<name>A0A0S6VSD9_9BACT</name>
<protein>
    <submittedName>
        <fullName evidence="2">Extracellular solute-binding protein family 3</fullName>
    </submittedName>
</protein>
<dbReference type="SUPFAM" id="SSF53850">
    <property type="entry name" value="Periplasmic binding protein-like II"/>
    <property type="match status" value="1"/>
</dbReference>
<dbReference type="AlphaFoldDB" id="A0A0S6VSD9"/>
<dbReference type="STRING" id="1499966.U14_01474"/>
<organism evidence="2">
    <name type="scientific">Candidatus Moduliflexus flocculans</name>
    <dbReference type="NCBI Taxonomy" id="1499966"/>
    <lineage>
        <taxon>Bacteria</taxon>
        <taxon>Candidatus Moduliflexota</taxon>
        <taxon>Candidatus Moduliflexia</taxon>
        <taxon>Candidatus Moduliflexales</taxon>
        <taxon>Candidatus Moduliflexaceae</taxon>
    </lineage>
</organism>
<dbReference type="EMBL" id="DF820456">
    <property type="protein sequence ID" value="GAK50247.1"/>
    <property type="molecule type" value="Genomic_DNA"/>
</dbReference>
<proteinExistence type="predicted"/>
<evidence type="ECO:0000259" key="1">
    <source>
        <dbReference type="SMART" id="SM00062"/>
    </source>
</evidence>
<evidence type="ECO:0000313" key="3">
    <source>
        <dbReference type="Proteomes" id="UP000030700"/>
    </source>
</evidence>
<dbReference type="InterPro" id="IPR001638">
    <property type="entry name" value="Solute-binding_3/MltF_N"/>
</dbReference>